<dbReference type="EMBL" id="MCGR01000075">
    <property type="protein sequence ID" value="ORY59876.1"/>
    <property type="molecule type" value="Genomic_DNA"/>
</dbReference>
<evidence type="ECO:0000256" key="5">
    <source>
        <dbReference type="ARBA" id="ARBA00022771"/>
    </source>
</evidence>
<evidence type="ECO:0000256" key="6">
    <source>
        <dbReference type="ARBA" id="ARBA00022786"/>
    </source>
</evidence>
<feature type="compositionally biased region" description="Acidic residues" evidence="9">
    <location>
        <begin position="511"/>
        <end position="520"/>
    </location>
</feature>
<dbReference type="Pfam" id="PF02891">
    <property type="entry name" value="zf-MIZ"/>
    <property type="match status" value="1"/>
</dbReference>
<dbReference type="InterPro" id="IPR013083">
    <property type="entry name" value="Znf_RING/FYVE/PHD"/>
</dbReference>
<evidence type="ECO:0000256" key="1">
    <source>
        <dbReference type="ARBA" id="ARBA00004718"/>
    </source>
</evidence>
<accession>A0A1Y2DL61</accession>
<dbReference type="PROSITE" id="PS51466">
    <property type="entry name" value="PINIT"/>
    <property type="match status" value="1"/>
</dbReference>
<comment type="similarity">
    <text evidence="2">Belongs to the PIAS family.</text>
</comment>
<keyword evidence="5 8" id="KW-0863">Zinc-finger</keyword>
<evidence type="ECO:0000256" key="3">
    <source>
        <dbReference type="ARBA" id="ARBA00022679"/>
    </source>
</evidence>
<dbReference type="PANTHER" id="PTHR10782">
    <property type="entry name" value="ZINC FINGER MIZ DOMAIN-CONTAINING PROTEIN"/>
    <property type="match status" value="1"/>
</dbReference>
<dbReference type="InterPro" id="IPR038654">
    <property type="entry name" value="PINIT_sf"/>
</dbReference>
<keyword evidence="6" id="KW-0833">Ubl conjugation pathway</keyword>
<keyword evidence="4" id="KW-0479">Metal-binding</keyword>
<dbReference type="AlphaFoldDB" id="A0A1Y2DL61"/>
<dbReference type="GO" id="GO:0016925">
    <property type="term" value="P:protein sumoylation"/>
    <property type="evidence" value="ECO:0007669"/>
    <property type="project" value="UniProtKB-UniPathway"/>
</dbReference>
<feature type="compositionally biased region" description="Gly residues" evidence="9">
    <location>
        <begin position="665"/>
        <end position="677"/>
    </location>
</feature>
<sequence>MSADTNSMIADLQGMKVDQLKLTIRRLNETCAMHLRISGVKSDLYGRCRSAVYELAAQPDKTRYNLAKRIITEARDSHGGYSPSSSGSYGYQYQAAQQLPVRPAAPAYGASNYSGYGAGAALPAKPALPAPRFGAAANAYASGSGASGDYGYGASTNGSAAAAAPARNEEVPMLFRPNPFYKVERSLCGVTVLPKAGQGDRKSVVCNFALTEPQRTALAKSKASPANPQYQVRLYCTNEDYFNPHRPSSSQVPAPIDFPATCEIKLNYFNVPANTKGIKKQVGTASPVDLAKGNKLDISAGAINRLEVIYVNTEKQSTRRYFMVVYLVEVTTIKQLVDRVKTGKQKTKEEVIQSIIRMNSDPDMEASALTVSLKDPLTLARIKTPIRSNVCTHVSCFDAEVWFMINEQTPTWNCPICSKVLRVDDLVHDNFFLDVLKTIGSAEVDAITVEPDGTWRSDNDKFGTAQPKSVVPSRAGSVKPDISGLNSLEGSTAPEGKGKGKAVVTEALTLDSDDDDDDDLPLAKRPRLNGAGGGYRTSLGGTLSIDSSPAPAFGGSNGGGGPPPPRRMETIDLTLSDSDDDAPPPPRPARPLPAAHSAYVPPPPVPRPNSAASSSNGGAGSSGYGATDFQAQETLRKQLAEQAQRRQIEDIRRRREEEAARSNGNGAGRGAWEGDGW</sequence>
<feature type="compositionally biased region" description="Basic and acidic residues" evidence="9">
    <location>
        <begin position="634"/>
        <end position="660"/>
    </location>
</feature>
<organism evidence="12 13">
    <name type="scientific">Leucosporidium creatinivorum</name>
    <dbReference type="NCBI Taxonomy" id="106004"/>
    <lineage>
        <taxon>Eukaryota</taxon>
        <taxon>Fungi</taxon>
        <taxon>Dikarya</taxon>
        <taxon>Basidiomycota</taxon>
        <taxon>Pucciniomycotina</taxon>
        <taxon>Microbotryomycetes</taxon>
        <taxon>Leucosporidiales</taxon>
        <taxon>Leucosporidium</taxon>
    </lineage>
</organism>
<dbReference type="Pfam" id="PF14324">
    <property type="entry name" value="PINIT"/>
    <property type="match status" value="1"/>
</dbReference>
<dbReference type="PANTHER" id="PTHR10782:SF4">
    <property type="entry name" value="TONALLI, ISOFORM E"/>
    <property type="match status" value="1"/>
</dbReference>
<keyword evidence="7" id="KW-0862">Zinc</keyword>
<keyword evidence="13" id="KW-1185">Reference proteome</keyword>
<feature type="domain" description="PINIT" evidence="11">
    <location>
        <begin position="157"/>
        <end position="331"/>
    </location>
</feature>
<evidence type="ECO:0000259" key="11">
    <source>
        <dbReference type="PROSITE" id="PS51466"/>
    </source>
</evidence>
<evidence type="ECO:0000256" key="9">
    <source>
        <dbReference type="SAM" id="MobiDB-lite"/>
    </source>
</evidence>
<protein>
    <submittedName>
        <fullName evidence="12">PINIT domain-domain-containing protein</fullName>
    </submittedName>
</protein>
<evidence type="ECO:0000256" key="4">
    <source>
        <dbReference type="ARBA" id="ARBA00022723"/>
    </source>
</evidence>
<gene>
    <name evidence="12" type="ORF">BCR35DRAFT_198705</name>
</gene>
<dbReference type="Gene3D" id="3.30.40.10">
    <property type="entry name" value="Zinc/RING finger domain, C3HC4 (zinc finger)"/>
    <property type="match status" value="1"/>
</dbReference>
<comment type="pathway">
    <text evidence="1">Protein modification; protein sumoylation.</text>
</comment>
<evidence type="ECO:0000313" key="13">
    <source>
        <dbReference type="Proteomes" id="UP000193467"/>
    </source>
</evidence>
<evidence type="ECO:0000256" key="7">
    <source>
        <dbReference type="ARBA" id="ARBA00022833"/>
    </source>
</evidence>
<dbReference type="UniPathway" id="UPA00886"/>
<evidence type="ECO:0000256" key="2">
    <source>
        <dbReference type="ARBA" id="ARBA00005383"/>
    </source>
</evidence>
<proteinExistence type="inferred from homology"/>
<dbReference type="InParanoid" id="A0A1Y2DL61"/>
<dbReference type="PROSITE" id="PS51044">
    <property type="entry name" value="ZF_SP_RING"/>
    <property type="match status" value="1"/>
</dbReference>
<reference evidence="12 13" key="1">
    <citation type="submission" date="2016-07" db="EMBL/GenBank/DDBJ databases">
        <title>Pervasive Adenine N6-methylation of Active Genes in Fungi.</title>
        <authorList>
            <consortium name="DOE Joint Genome Institute"/>
            <person name="Mondo S.J."/>
            <person name="Dannebaum R.O."/>
            <person name="Kuo R.C."/>
            <person name="Labutti K."/>
            <person name="Haridas S."/>
            <person name="Kuo A."/>
            <person name="Salamov A."/>
            <person name="Ahrendt S.R."/>
            <person name="Lipzen A."/>
            <person name="Sullivan W."/>
            <person name="Andreopoulos W.B."/>
            <person name="Clum A."/>
            <person name="Lindquist E."/>
            <person name="Daum C."/>
            <person name="Ramamoorthy G.K."/>
            <person name="Gryganskyi A."/>
            <person name="Culley D."/>
            <person name="Magnuson J.K."/>
            <person name="James T.Y."/>
            <person name="O'Malley M.A."/>
            <person name="Stajich J.E."/>
            <person name="Spatafora J.W."/>
            <person name="Visel A."/>
            <person name="Grigoriev I.V."/>
        </authorList>
    </citation>
    <scope>NUCLEOTIDE SEQUENCE [LARGE SCALE GENOMIC DNA]</scope>
    <source>
        <strain evidence="12 13">62-1032</strain>
    </source>
</reference>
<dbReference type="GO" id="GO:0061665">
    <property type="term" value="F:SUMO ligase activity"/>
    <property type="evidence" value="ECO:0007669"/>
    <property type="project" value="TreeGrafter"/>
</dbReference>
<evidence type="ECO:0000256" key="8">
    <source>
        <dbReference type="PROSITE-ProRule" id="PRU00452"/>
    </source>
</evidence>
<dbReference type="GO" id="GO:0008270">
    <property type="term" value="F:zinc ion binding"/>
    <property type="evidence" value="ECO:0007669"/>
    <property type="project" value="UniProtKB-KW"/>
</dbReference>
<evidence type="ECO:0000259" key="10">
    <source>
        <dbReference type="PROSITE" id="PS51044"/>
    </source>
</evidence>
<name>A0A1Y2DL61_9BASI</name>
<evidence type="ECO:0000313" key="12">
    <source>
        <dbReference type="EMBL" id="ORY59876.1"/>
    </source>
</evidence>
<comment type="caution">
    <text evidence="12">The sequence shown here is derived from an EMBL/GenBank/DDBJ whole genome shotgun (WGS) entry which is preliminary data.</text>
</comment>
<keyword evidence="3" id="KW-0808">Transferase</keyword>
<dbReference type="STRING" id="106004.A0A1Y2DL61"/>
<dbReference type="InterPro" id="IPR004181">
    <property type="entry name" value="Znf_MIZ"/>
</dbReference>
<dbReference type="Proteomes" id="UP000193467">
    <property type="component" value="Unassembled WGS sequence"/>
</dbReference>
<dbReference type="Gene3D" id="2.60.120.780">
    <property type="entry name" value="PINIT domain"/>
    <property type="match status" value="1"/>
</dbReference>
<dbReference type="InterPro" id="IPR023321">
    <property type="entry name" value="PINIT"/>
</dbReference>
<feature type="region of interest" description="Disordered" evidence="9">
    <location>
        <begin position="451"/>
        <end position="677"/>
    </location>
</feature>
<dbReference type="GO" id="GO:0000785">
    <property type="term" value="C:chromatin"/>
    <property type="evidence" value="ECO:0007669"/>
    <property type="project" value="TreeGrafter"/>
</dbReference>
<dbReference type="OrthoDB" id="28127at2759"/>
<feature type="domain" description="SP-RING-type" evidence="10">
    <location>
        <begin position="360"/>
        <end position="441"/>
    </location>
</feature>